<comment type="subcellular location">
    <subcellularLocation>
        <location evidence="1">Secreted</location>
        <location evidence="1">Extracellular space</location>
        <location evidence="1">Apoplast</location>
    </subcellularLocation>
</comment>
<keyword evidence="4 7" id="KW-0732">Signal</keyword>
<dbReference type="GO" id="GO:0048046">
    <property type="term" value="C:apoplast"/>
    <property type="evidence" value="ECO:0007669"/>
    <property type="project" value="UniProtKB-SubCell"/>
</dbReference>
<evidence type="ECO:0000256" key="4">
    <source>
        <dbReference type="ARBA" id="ARBA00022729"/>
    </source>
</evidence>
<evidence type="ECO:0000313" key="9">
    <source>
        <dbReference type="EMBL" id="KAJ7979204.1"/>
    </source>
</evidence>
<dbReference type="SUPFAM" id="SSF101148">
    <property type="entry name" value="Plant invertase/pectin methylesterase inhibitor"/>
    <property type="match status" value="1"/>
</dbReference>
<evidence type="ECO:0000256" key="6">
    <source>
        <dbReference type="ARBA" id="ARBA00038471"/>
    </source>
</evidence>
<comment type="similarity">
    <text evidence="6">Belongs to the PMEI family.</text>
</comment>
<evidence type="ECO:0000313" key="10">
    <source>
        <dbReference type="Proteomes" id="UP001163823"/>
    </source>
</evidence>
<dbReference type="EMBL" id="JARAOO010000002">
    <property type="protein sequence ID" value="KAJ7979204.1"/>
    <property type="molecule type" value="Genomic_DNA"/>
</dbReference>
<dbReference type="Gene3D" id="1.20.140.40">
    <property type="entry name" value="Invertase/pectin methylesterase inhibitor family protein"/>
    <property type="match status" value="1"/>
</dbReference>
<evidence type="ECO:0000256" key="5">
    <source>
        <dbReference type="ARBA" id="ARBA00023157"/>
    </source>
</evidence>
<keyword evidence="2" id="KW-0052">Apoplast</keyword>
<dbReference type="Pfam" id="PF04043">
    <property type="entry name" value="PMEI"/>
    <property type="match status" value="1"/>
</dbReference>
<feature type="chain" id="PRO_5041911688" evidence="7">
    <location>
        <begin position="26"/>
        <end position="204"/>
    </location>
</feature>
<evidence type="ECO:0000259" key="8">
    <source>
        <dbReference type="SMART" id="SM00856"/>
    </source>
</evidence>
<dbReference type="AlphaFoldDB" id="A0AAD7QCX3"/>
<dbReference type="InterPro" id="IPR006501">
    <property type="entry name" value="Pectinesterase_inhib_dom"/>
</dbReference>
<dbReference type="InterPro" id="IPR051955">
    <property type="entry name" value="PME_Inhibitor"/>
</dbReference>
<protein>
    <submittedName>
        <fullName evidence="9">21 kDa protein-like</fullName>
    </submittedName>
</protein>
<dbReference type="SMART" id="SM00856">
    <property type="entry name" value="PMEI"/>
    <property type="match status" value="1"/>
</dbReference>
<sequence length="204" mass="22515">MQFLLSISILLFLFISPILISYAAAARNQDAPQGLVRSSCIHASYPNLCLRTLSSYVGPANTPKDLAQAAVKVSLSRARRVSKFLTNQQGSRSGSGGKTRQRVALSDCVEQITDSVDELSNTLDELQHLRVETFRFQLSNAETWASAALTYDDTCLDGFDFDGINGNLKADVKRKITNVARVTSNALYMINRLDESRGRPRLKP</sequence>
<keyword evidence="5" id="KW-1015">Disulfide bond</keyword>
<keyword evidence="3" id="KW-0964">Secreted</keyword>
<dbReference type="Proteomes" id="UP001163823">
    <property type="component" value="Chromosome 2"/>
</dbReference>
<dbReference type="KEGG" id="qsa:O6P43_002628"/>
<evidence type="ECO:0000256" key="1">
    <source>
        <dbReference type="ARBA" id="ARBA00004271"/>
    </source>
</evidence>
<dbReference type="PANTHER" id="PTHR31080:SF110">
    <property type="entry name" value="PECTINESTERASE INHIBITOR 3"/>
    <property type="match status" value="1"/>
</dbReference>
<keyword evidence="10" id="KW-1185">Reference proteome</keyword>
<dbReference type="GO" id="GO:0004857">
    <property type="term" value="F:enzyme inhibitor activity"/>
    <property type="evidence" value="ECO:0007669"/>
    <property type="project" value="InterPro"/>
</dbReference>
<evidence type="ECO:0000256" key="3">
    <source>
        <dbReference type="ARBA" id="ARBA00022525"/>
    </source>
</evidence>
<feature type="domain" description="Pectinesterase inhibitor" evidence="8">
    <location>
        <begin position="31"/>
        <end position="189"/>
    </location>
</feature>
<dbReference type="InterPro" id="IPR035513">
    <property type="entry name" value="Invertase/methylesterase_inhib"/>
</dbReference>
<dbReference type="PANTHER" id="PTHR31080">
    <property type="entry name" value="PECTINESTERASE INHIBITOR-LIKE"/>
    <property type="match status" value="1"/>
</dbReference>
<proteinExistence type="inferred from homology"/>
<gene>
    <name evidence="9" type="ORF">O6P43_002628</name>
</gene>
<comment type="caution">
    <text evidence="9">The sequence shown here is derived from an EMBL/GenBank/DDBJ whole genome shotgun (WGS) entry which is preliminary data.</text>
</comment>
<evidence type="ECO:0000256" key="2">
    <source>
        <dbReference type="ARBA" id="ARBA00022523"/>
    </source>
</evidence>
<dbReference type="NCBIfam" id="TIGR01614">
    <property type="entry name" value="PME_inhib"/>
    <property type="match status" value="1"/>
</dbReference>
<evidence type="ECO:0000256" key="7">
    <source>
        <dbReference type="SAM" id="SignalP"/>
    </source>
</evidence>
<dbReference type="CDD" id="cd15798">
    <property type="entry name" value="PMEI-like_3"/>
    <property type="match status" value="1"/>
</dbReference>
<feature type="signal peptide" evidence="7">
    <location>
        <begin position="1"/>
        <end position="25"/>
    </location>
</feature>
<reference evidence="9" key="1">
    <citation type="journal article" date="2023" name="Science">
        <title>Elucidation of the pathway for biosynthesis of saponin adjuvants from the soapbark tree.</title>
        <authorList>
            <person name="Reed J."/>
            <person name="Orme A."/>
            <person name="El-Demerdash A."/>
            <person name="Owen C."/>
            <person name="Martin L.B.B."/>
            <person name="Misra R.C."/>
            <person name="Kikuchi S."/>
            <person name="Rejzek M."/>
            <person name="Martin A.C."/>
            <person name="Harkess A."/>
            <person name="Leebens-Mack J."/>
            <person name="Louveau T."/>
            <person name="Stephenson M.J."/>
            <person name="Osbourn A."/>
        </authorList>
    </citation>
    <scope>NUCLEOTIDE SEQUENCE</scope>
    <source>
        <strain evidence="9">S10</strain>
    </source>
</reference>
<name>A0AAD7QCX3_QUISA</name>
<dbReference type="FunFam" id="1.20.140.40:FF:000006">
    <property type="entry name" value="Pectinesterase inhibitor 3"/>
    <property type="match status" value="1"/>
</dbReference>
<organism evidence="9 10">
    <name type="scientific">Quillaja saponaria</name>
    <name type="common">Soap bark tree</name>
    <dbReference type="NCBI Taxonomy" id="32244"/>
    <lineage>
        <taxon>Eukaryota</taxon>
        <taxon>Viridiplantae</taxon>
        <taxon>Streptophyta</taxon>
        <taxon>Embryophyta</taxon>
        <taxon>Tracheophyta</taxon>
        <taxon>Spermatophyta</taxon>
        <taxon>Magnoliopsida</taxon>
        <taxon>eudicotyledons</taxon>
        <taxon>Gunneridae</taxon>
        <taxon>Pentapetalae</taxon>
        <taxon>rosids</taxon>
        <taxon>fabids</taxon>
        <taxon>Fabales</taxon>
        <taxon>Quillajaceae</taxon>
        <taxon>Quillaja</taxon>
    </lineage>
</organism>
<accession>A0AAD7QCX3</accession>